<dbReference type="Gene3D" id="1.25.40.420">
    <property type="match status" value="1"/>
</dbReference>
<dbReference type="Gene3D" id="3.30.710.10">
    <property type="entry name" value="Potassium Channel Kv1.1, Chain A"/>
    <property type="match status" value="1"/>
</dbReference>
<evidence type="ECO:0000256" key="1">
    <source>
        <dbReference type="ARBA" id="ARBA00004906"/>
    </source>
</evidence>
<accession>A0ABC8WBZ0</accession>
<comment type="similarity">
    <text evidence="2">Belongs to the Tdpoz family.</text>
</comment>
<proteinExistence type="inferred from homology"/>
<dbReference type="AlphaFoldDB" id="A0ABC8WBZ0"/>
<evidence type="ECO:0000259" key="4">
    <source>
        <dbReference type="Pfam" id="PF24570"/>
    </source>
</evidence>
<comment type="pathway">
    <text evidence="1">Protein modification; protein ubiquitination.</text>
</comment>
<dbReference type="PANTHER" id="PTHR26379">
    <property type="entry name" value="BTB/POZ AND MATH DOMAIN-CONTAINING PROTEIN 1"/>
    <property type="match status" value="1"/>
</dbReference>
<name>A0ABC8WBZ0_9POAL</name>
<dbReference type="PANTHER" id="PTHR26379:SF180">
    <property type="entry name" value="TRAF TRANSCRIPTION FACTOR"/>
    <property type="match status" value="1"/>
</dbReference>
<feature type="region of interest" description="Disordered" evidence="3">
    <location>
        <begin position="314"/>
        <end position="333"/>
    </location>
</feature>
<reference evidence="5" key="1">
    <citation type="submission" date="2024-10" db="EMBL/GenBank/DDBJ databases">
        <authorList>
            <person name="Ryan C."/>
        </authorList>
    </citation>
    <scope>NUCLEOTIDE SEQUENCE [LARGE SCALE GENOMIC DNA]</scope>
</reference>
<dbReference type="InterPro" id="IPR056423">
    <property type="entry name" value="BACK_BPM_SPOP"/>
</dbReference>
<dbReference type="CDD" id="cd00121">
    <property type="entry name" value="MATH"/>
    <property type="match status" value="1"/>
</dbReference>
<evidence type="ECO:0000256" key="3">
    <source>
        <dbReference type="SAM" id="MobiDB-lite"/>
    </source>
</evidence>
<keyword evidence="6" id="KW-1185">Reference proteome</keyword>
<protein>
    <recommendedName>
        <fullName evidence="4">BPM/SPOP BACK domain-containing protein</fullName>
    </recommendedName>
</protein>
<evidence type="ECO:0000313" key="5">
    <source>
        <dbReference type="EMBL" id="CAL4906526.1"/>
    </source>
</evidence>
<feature type="domain" description="BPM/SPOP BACK" evidence="4">
    <location>
        <begin position="397"/>
        <end position="452"/>
    </location>
</feature>
<dbReference type="EMBL" id="OZ075122">
    <property type="protein sequence ID" value="CAL4906526.1"/>
    <property type="molecule type" value="Genomic_DNA"/>
</dbReference>
<dbReference type="InterPro" id="IPR045005">
    <property type="entry name" value="BPM1-6"/>
</dbReference>
<dbReference type="SUPFAM" id="SSF49599">
    <property type="entry name" value="TRAF domain-like"/>
    <property type="match status" value="2"/>
</dbReference>
<dbReference type="InterPro" id="IPR011333">
    <property type="entry name" value="SKP1/BTB/POZ_sf"/>
</dbReference>
<dbReference type="Proteomes" id="UP001497457">
    <property type="component" value="Chromosome 12b"/>
</dbReference>
<gene>
    <name evidence="5" type="ORF">URODEC1_LOCUS12160</name>
</gene>
<dbReference type="Pfam" id="PF24570">
    <property type="entry name" value="BACK_BPM_SPOP"/>
    <property type="match status" value="1"/>
</dbReference>
<dbReference type="InterPro" id="IPR002083">
    <property type="entry name" value="MATH/TRAF_dom"/>
</dbReference>
<sequence>MNMKHTCTHLPEKAHSVHLLKIEGFSVTRDTIDNNKDCIKSRCSIDGYGWEIRLYPARLSCGTTYLVGLELVFLGEACARSVTATLLGRLVEYKSCGVQPIESRPLSKSFWGPLDCGLLVYIAGGIARDDVQGSGLLTVDCTISVVRPKANAKSPRAVAVISALISNFTKFIRPPLTSRRNMNHTYTHLPEEARSVHLVKIDSFSVTGATIGKNTDCIKSRCSVDGHDWEIRLYPSRFRSGSTFFVVLRLVFLGVGEAPRTRDVTARLGGRLLEYESSGVQPTGLGPLSKPFRGPKDCGISVYIGKGTARDDGGSDHFPAAITQEPPPPPPPSRCSRAFIYTDMMPEHDGQEEEAMDEEAAAVMAQHLLVAADRYGLDRLKLMCEKRLVTLGIGISTVASTLALADQHNCPRLKAKCIEFIAGSPQNLDAVVATEGYRHLEVSSPWVLTELLKAALSKK</sequence>
<organism evidence="5 6">
    <name type="scientific">Urochloa decumbens</name>
    <dbReference type="NCBI Taxonomy" id="240449"/>
    <lineage>
        <taxon>Eukaryota</taxon>
        <taxon>Viridiplantae</taxon>
        <taxon>Streptophyta</taxon>
        <taxon>Embryophyta</taxon>
        <taxon>Tracheophyta</taxon>
        <taxon>Spermatophyta</taxon>
        <taxon>Magnoliopsida</taxon>
        <taxon>Liliopsida</taxon>
        <taxon>Poales</taxon>
        <taxon>Poaceae</taxon>
        <taxon>PACMAD clade</taxon>
        <taxon>Panicoideae</taxon>
        <taxon>Panicodae</taxon>
        <taxon>Paniceae</taxon>
        <taxon>Melinidinae</taxon>
        <taxon>Urochloa</taxon>
    </lineage>
</organism>
<evidence type="ECO:0000313" key="6">
    <source>
        <dbReference type="Proteomes" id="UP001497457"/>
    </source>
</evidence>
<evidence type="ECO:0000256" key="2">
    <source>
        <dbReference type="ARBA" id="ARBA00010846"/>
    </source>
</evidence>